<dbReference type="PANTHER" id="PTHR37423">
    <property type="entry name" value="SOLUBLE LYTIC MUREIN TRANSGLYCOSYLASE-RELATED"/>
    <property type="match status" value="1"/>
</dbReference>
<evidence type="ECO:0000313" key="5">
    <source>
        <dbReference type="Proteomes" id="UP001441944"/>
    </source>
</evidence>
<dbReference type="InterPro" id="IPR008258">
    <property type="entry name" value="Transglycosylase_SLT_dom_1"/>
</dbReference>
<dbReference type="Gene3D" id="1.10.530.10">
    <property type="match status" value="1"/>
</dbReference>
<dbReference type="InterPro" id="IPR023346">
    <property type="entry name" value="Lysozyme-like_dom_sf"/>
</dbReference>
<sequence length="279" mass="29042">MTFIIAPLVLALGVAETAAQQSDAGRPRNVPQPFPTFEARRVAAPKPGTPPKITIQIQEPQTAPALAADAPQAAASAAAVPGEIGRYGWFWQRVPTGIAGEPTHNRLELALTALRTAPTPVSAPGLQLMQQIIQEQAVPILIASADSQVSPALVLAVIAVESAGKAEAVSSAGAEGLMQLMPDTAARFGVSDALMADQNISGGIQYLDWLLDEFSGDAVLALAGYNAGEGAVRAHQGVPPFAETRDYVPKVLAAYQVARALCLTPPELISDGCVFRPVK</sequence>
<dbReference type="Pfam" id="PF01464">
    <property type="entry name" value="SLT"/>
    <property type="match status" value="1"/>
</dbReference>
<evidence type="ECO:0000259" key="3">
    <source>
        <dbReference type="Pfam" id="PF01464"/>
    </source>
</evidence>
<comment type="similarity">
    <text evidence="1">Belongs to the transglycosylase Slt family.</text>
</comment>
<evidence type="ECO:0000313" key="4">
    <source>
        <dbReference type="EMBL" id="GAA6196095.1"/>
    </source>
</evidence>
<dbReference type="EMBL" id="BAABWU010000004">
    <property type="protein sequence ID" value="GAA6196095.1"/>
    <property type="molecule type" value="Genomic_DNA"/>
</dbReference>
<dbReference type="Proteomes" id="UP001441944">
    <property type="component" value="Unassembled WGS sequence"/>
</dbReference>
<evidence type="ECO:0000256" key="2">
    <source>
        <dbReference type="ARBA" id="ARBA00009387"/>
    </source>
</evidence>
<dbReference type="PROSITE" id="PS00922">
    <property type="entry name" value="TRANSGLYCOSYLASE"/>
    <property type="match status" value="1"/>
</dbReference>
<organism evidence="4 5">
    <name type="scientific">Pseudophaeobacter arcticus</name>
    <dbReference type="NCBI Taxonomy" id="385492"/>
    <lineage>
        <taxon>Bacteria</taxon>
        <taxon>Pseudomonadati</taxon>
        <taxon>Pseudomonadota</taxon>
        <taxon>Alphaproteobacteria</taxon>
        <taxon>Rhodobacterales</taxon>
        <taxon>Paracoccaceae</taxon>
        <taxon>Pseudophaeobacter</taxon>
    </lineage>
</organism>
<accession>A0ABQ0AJP3</accession>
<gene>
    <name evidence="4" type="ORF">NBRC116598_15390</name>
</gene>
<keyword evidence="5" id="KW-1185">Reference proteome</keyword>
<feature type="domain" description="Transglycosylase SLT" evidence="3">
    <location>
        <begin position="142"/>
        <end position="237"/>
    </location>
</feature>
<dbReference type="SUPFAM" id="SSF53955">
    <property type="entry name" value="Lysozyme-like"/>
    <property type="match status" value="1"/>
</dbReference>
<evidence type="ECO:0000256" key="1">
    <source>
        <dbReference type="ARBA" id="ARBA00007734"/>
    </source>
</evidence>
<dbReference type="InterPro" id="IPR000189">
    <property type="entry name" value="Transglyc_AS"/>
</dbReference>
<protein>
    <submittedName>
        <fullName evidence="4">Lytic transglycosylase domain-containing protein</fullName>
    </submittedName>
</protein>
<dbReference type="RefSeq" id="WP_353398588.1">
    <property type="nucleotide sequence ID" value="NZ_BAABWU010000004.1"/>
</dbReference>
<dbReference type="PANTHER" id="PTHR37423:SF2">
    <property type="entry name" value="MEMBRANE-BOUND LYTIC MUREIN TRANSGLYCOSYLASE C"/>
    <property type="match status" value="1"/>
</dbReference>
<comment type="similarity">
    <text evidence="2">Belongs to the virb1 family.</text>
</comment>
<proteinExistence type="inferred from homology"/>
<reference evidence="4 5" key="1">
    <citation type="submission" date="2024-04" db="EMBL/GenBank/DDBJ databases">
        <title>Draft genome sequence of Pseudophaeobacter arcticus NBRC 116598.</title>
        <authorList>
            <person name="Miyakawa T."/>
            <person name="Kusuya Y."/>
            <person name="Miura T."/>
        </authorList>
    </citation>
    <scope>NUCLEOTIDE SEQUENCE [LARGE SCALE GENOMIC DNA]</scope>
    <source>
        <strain evidence="4 5">SU-CL00105</strain>
    </source>
</reference>
<comment type="caution">
    <text evidence="4">The sequence shown here is derived from an EMBL/GenBank/DDBJ whole genome shotgun (WGS) entry which is preliminary data.</text>
</comment>
<dbReference type="CDD" id="cd00254">
    <property type="entry name" value="LT-like"/>
    <property type="match status" value="1"/>
</dbReference>
<name>A0ABQ0AJP3_9RHOB</name>